<evidence type="ECO:0000313" key="3">
    <source>
        <dbReference type="Proteomes" id="UP000246990"/>
    </source>
</evidence>
<dbReference type="KEGG" id="vg:60331209"/>
<dbReference type="Pfam" id="PF07505">
    <property type="entry name" value="DUF5131"/>
    <property type="match status" value="1"/>
</dbReference>
<feature type="region of interest" description="Disordered" evidence="1">
    <location>
        <begin position="1"/>
        <end position="39"/>
    </location>
</feature>
<dbReference type="GeneID" id="60331209"/>
<accession>A0A2S1PC37</accession>
<organism evidence="2 3">
    <name type="scientific">Mycobacterium phage Melissauren88</name>
    <dbReference type="NCBI Taxonomy" id="2163593"/>
    <lineage>
        <taxon>Viruses</taxon>
        <taxon>Duplodnaviria</taxon>
        <taxon>Heunggongvirae</taxon>
        <taxon>Uroviricota</taxon>
        <taxon>Caudoviricetes</taxon>
        <taxon>Gracegardnervirinae</taxon>
        <taxon>Cheoctovirus</taxon>
        <taxon>Cheoctovirus melissauren88</taxon>
    </lineage>
</organism>
<dbReference type="RefSeq" id="YP_009959638.1">
    <property type="nucleotide sequence ID" value="NC_051682.1"/>
</dbReference>
<gene>
    <name evidence="2" type="primary">67</name>
    <name evidence="2" type="ORF">SEA_MELISSAUREN88_67</name>
</gene>
<proteinExistence type="predicted"/>
<protein>
    <submittedName>
        <fullName evidence="2">Uncharacterized protein</fullName>
    </submittedName>
</protein>
<feature type="compositionally biased region" description="Low complexity" evidence="1">
    <location>
        <begin position="7"/>
        <end position="17"/>
    </location>
</feature>
<dbReference type="Proteomes" id="UP000246990">
    <property type="component" value="Segment"/>
</dbReference>
<keyword evidence="3" id="KW-1185">Reference proteome</keyword>
<name>A0A2S1PC37_9CAUD</name>
<evidence type="ECO:0000313" key="2">
    <source>
        <dbReference type="EMBL" id="AWH14113.1"/>
    </source>
</evidence>
<reference evidence="2 3" key="1">
    <citation type="submission" date="2018-03" db="EMBL/GenBank/DDBJ databases">
        <authorList>
            <person name="Britton M.L."/>
            <person name="Chase S.M."/>
            <person name="Crego D.B."/>
            <person name="Walsh G.A."/>
            <person name="Restivo J.L."/>
            <person name="Reich M.J."/>
            <person name="Ertman M.C."/>
            <person name="Bondi L.C."/>
            <person name="Bowman C.A."/>
            <person name="Russell D.A."/>
            <person name="Pope W.H."/>
            <person name="Jacobs-Sera D."/>
            <person name="Hatfull G.F."/>
        </authorList>
    </citation>
    <scope>NUCLEOTIDE SEQUENCE [LARGE SCALE GENOMIC DNA]</scope>
</reference>
<evidence type="ECO:0000256" key="1">
    <source>
        <dbReference type="SAM" id="MobiDB-lite"/>
    </source>
</evidence>
<dbReference type="InterPro" id="IPR011101">
    <property type="entry name" value="DUF5131"/>
</dbReference>
<sequence length="398" mass="44727">MPPNSPPGAASAAIAGPRGDIHDHPHQPKPQPTQENRMSDHTGIEWTDATWNPVTGCTEVSPGCDHCYAKTFAERWRGTPGHYFENGFDVQLRPDKLDQPLRWRKPRKIFVNSMSDLFHDSVPDEYIAHVFAVMQSCAAHTFQVLTKRHARMRSLLSSGEFWSAVTDFGHIVMSQRPSREQLWPDHGQKHGFLPNVWLGVSAENQQWADIRIPALLDTPAAVRFISAEPLLGPISLHPYWTHGQPRWGAPEPTPTMNGGSLPMRPLELAPRLNWVIVGGESGPGARPMHPDWARSLRDQCQAAGVPFLFKQWGEWGTAAPMDPHGRLDFRGGVVMTDDGNVYQPGDLDWPDGPRRGEAHRANFPHHHPTYLYRVGKKRTGRELDGRTWDQYPEAVTHA</sequence>
<dbReference type="EMBL" id="MH077580">
    <property type="protein sequence ID" value="AWH14113.1"/>
    <property type="molecule type" value="Genomic_DNA"/>
</dbReference>